<dbReference type="PANTHER" id="PTHR43065">
    <property type="entry name" value="SENSOR HISTIDINE KINASE"/>
    <property type="match status" value="1"/>
</dbReference>
<dbReference type="InterPro" id="IPR004358">
    <property type="entry name" value="Sig_transdc_His_kin-like_C"/>
</dbReference>
<reference evidence="6 7" key="1">
    <citation type="submission" date="2017-02" db="EMBL/GenBank/DDBJ databases">
        <authorList>
            <person name="Peterson S.W."/>
        </authorList>
    </citation>
    <scope>NUCLEOTIDE SEQUENCE [LARGE SCALE GENOMIC DNA]</scope>
    <source>
        <strain evidence="6 7">DSM 25262</strain>
    </source>
</reference>
<feature type="domain" description="Cyclic nucleotide-binding" evidence="4">
    <location>
        <begin position="12"/>
        <end position="131"/>
    </location>
</feature>
<dbReference type="PROSITE" id="PS50042">
    <property type="entry name" value="CNMP_BINDING_3"/>
    <property type="match status" value="1"/>
</dbReference>
<dbReference type="OrthoDB" id="9806995at2"/>
<dbReference type="InterPro" id="IPR014710">
    <property type="entry name" value="RmlC-like_jellyroll"/>
</dbReference>
<dbReference type="SMART" id="SM00387">
    <property type="entry name" value="HATPase_c"/>
    <property type="match status" value="1"/>
</dbReference>
<keyword evidence="3" id="KW-0597">Phosphoprotein</keyword>
<evidence type="ECO:0000313" key="7">
    <source>
        <dbReference type="Proteomes" id="UP000190961"/>
    </source>
</evidence>
<dbReference type="STRING" id="688867.SAMN05660236_4660"/>
<dbReference type="PRINTS" id="PR00344">
    <property type="entry name" value="BCTRLSENSOR"/>
</dbReference>
<dbReference type="SUPFAM" id="SSF55874">
    <property type="entry name" value="ATPase domain of HSP90 chaperone/DNA topoisomerase II/histidine kinase"/>
    <property type="match status" value="1"/>
</dbReference>
<name>A0A1T5M776_9BACT</name>
<evidence type="ECO:0000259" key="4">
    <source>
        <dbReference type="PROSITE" id="PS50042"/>
    </source>
</evidence>
<dbReference type="Gene3D" id="3.30.565.10">
    <property type="entry name" value="Histidine kinase-like ATPase, C-terminal domain"/>
    <property type="match status" value="1"/>
</dbReference>
<organism evidence="6 7">
    <name type="scientific">Ohtaekwangia koreensis</name>
    <dbReference type="NCBI Taxonomy" id="688867"/>
    <lineage>
        <taxon>Bacteria</taxon>
        <taxon>Pseudomonadati</taxon>
        <taxon>Bacteroidota</taxon>
        <taxon>Cytophagia</taxon>
        <taxon>Cytophagales</taxon>
        <taxon>Fulvivirgaceae</taxon>
        <taxon>Ohtaekwangia</taxon>
    </lineage>
</organism>
<keyword evidence="7" id="KW-1185">Reference proteome</keyword>
<protein>
    <recommendedName>
        <fullName evidence="2">histidine kinase</fullName>
        <ecNumber evidence="2">2.7.13.3</ecNumber>
    </recommendedName>
</protein>
<dbReference type="RefSeq" id="WP_079689164.1">
    <property type="nucleotide sequence ID" value="NZ_FUZU01000003.1"/>
</dbReference>
<comment type="catalytic activity">
    <reaction evidence="1">
        <text>ATP + protein L-histidine = ADP + protein N-phospho-L-histidine.</text>
        <dbReference type="EC" id="2.7.13.3"/>
    </reaction>
</comment>
<dbReference type="Pfam" id="PF00027">
    <property type="entry name" value="cNMP_binding"/>
    <property type="match status" value="1"/>
</dbReference>
<dbReference type="InterPro" id="IPR036890">
    <property type="entry name" value="HATPase_C_sf"/>
</dbReference>
<dbReference type="AlphaFoldDB" id="A0A1T5M776"/>
<dbReference type="InterPro" id="IPR003594">
    <property type="entry name" value="HATPase_dom"/>
</dbReference>
<dbReference type="EMBL" id="FUZU01000003">
    <property type="protein sequence ID" value="SKC84080.1"/>
    <property type="molecule type" value="Genomic_DNA"/>
</dbReference>
<dbReference type="PROSITE" id="PS50109">
    <property type="entry name" value="HIS_KIN"/>
    <property type="match status" value="1"/>
</dbReference>
<dbReference type="InterPro" id="IPR005467">
    <property type="entry name" value="His_kinase_dom"/>
</dbReference>
<dbReference type="EC" id="2.7.13.3" evidence="2"/>
<dbReference type="InterPro" id="IPR000595">
    <property type="entry name" value="cNMP-bd_dom"/>
</dbReference>
<dbReference type="Pfam" id="PF02518">
    <property type="entry name" value="HATPase_c"/>
    <property type="match status" value="1"/>
</dbReference>
<dbReference type="InterPro" id="IPR018490">
    <property type="entry name" value="cNMP-bd_dom_sf"/>
</dbReference>
<dbReference type="PANTHER" id="PTHR43065:SF48">
    <property type="entry name" value="HISTIDINE KINASE"/>
    <property type="match status" value="1"/>
</dbReference>
<dbReference type="GO" id="GO:0000155">
    <property type="term" value="F:phosphorelay sensor kinase activity"/>
    <property type="evidence" value="ECO:0007669"/>
    <property type="project" value="InterPro"/>
</dbReference>
<evidence type="ECO:0000259" key="5">
    <source>
        <dbReference type="PROSITE" id="PS50109"/>
    </source>
</evidence>
<dbReference type="Proteomes" id="UP000190961">
    <property type="component" value="Unassembled WGS sequence"/>
</dbReference>
<evidence type="ECO:0000256" key="3">
    <source>
        <dbReference type="ARBA" id="ARBA00022553"/>
    </source>
</evidence>
<dbReference type="CDD" id="cd00082">
    <property type="entry name" value="HisKA"/>
    <property type="match status" value="1"/>
</dbReference>
<accession>A0A1T5M776</accession>
<dbReference type="Gene3D" id="1.10.287.130">
    <property type="match status" value="1"/>
</dbReference>
<feature type="domain" description="Histidine kinase" evidence="5">
    <location>
        <begin position="284"/>
        <end position="464"/>
    </location>
</feature>
<evidence type="ECO:0000256" key="1">
    <source>
        <dbReference type="ARBA" id="ARBA00000085"/>
    </source>
</evidence>
<gene>
    <name evidence="6" type="ORF">SAMN05660236_4660</name>
</gene>
<evidence type="ECO:0000256" key="2">
    <source>
        <dbReference type="ARBA" id="ARBA00012438"/>
    </source>
</evidence>
<evidence type="ECO:0000313" key="6">
    <source>
        <dbReference type="EMBL" id="SKC84080.1"/>
    </source>
</evidence>
<proteinExistence type="predicted"/>
<dbReference type="Gene3D" id="2.60.120.10">
    <property type="entry name" value="Jelly Rolls"/>
    <property type="match status" value="1"/>
</dbReference>
<dbReference type="SUPFAM" id="SSF51206">
    <property type="entry name" value="cAMP-binding domain-like"/>
    <property type="match status" value="1"/>
</dbReference>
<dbReference type="CDD" id="cd00038">
    <property type="entry name" value="CAP_ED"/>
    <property type="match status" value="1"/>
</dbReference>
<sequence>MDILTALRAVPEFKDLAESHLIWLMEKGTVSTLKEGEKFFTYGDPIDTMAIVLEGEVDLYRAQGNGSRYLGAVEKGEITGLLPYSRLKTAAAEGIASRDSTIFYLHKDNFMELVREHSPLAEILVHTMTDRVRDFTHQQQQDDKMMALGKLSAGLAHELNNPSAAIVRSAQELKRHLGNAPEKFKSVIKIQTTADIVDKVNEFIVAKLDETTSQQPLSMMEKSEREDAMADWLQNIGLEDAYETASIFVDFHIQPEDMESLNKILRPEDRVAVINWIGQTFTTERLVNEIEEASRRINVLVTSVKSYTHMDRAPERERADLRAGIRNTLTMLNHKIKKNQVTVVENIPDNFPQPCIYVSAMNQVWTNLIDNALDALEGRPNATLEIKVEKDREFLIAYIIDNGPGIPADILDKIFDSFFTTKPIGKGTGIGLEVVRQIILQHNGKVTVKSEPGRTAFAVCIPID</sequence>
<dbReference type="InterPro" id="IPR003661">
    <property type="entry name" value="HisK_dim/P_dom"/>
</dbReference>